<dbReference type="Proteomes" id="UP001642405">
    <property type="component" value="Unassembled WGS sequence"/>
</dbReference>
<dbReference type="InterPro" id="IPR027417">
    <property type="entry name" value="P-loop_NTPase"/>
</dbReference>
<dbReference type="PROSITE" id="PS51388">
    <property type="entry name" value="GED"/>
    <property type="match status" value="1"/>
</dbReference>
<dbReference type="Pfam" id="PF01031">
    <property type="entry name" value="Dynamin_M"/>
    <property type="match status" value="1"/>
</dbReference>
<dbReference type="Gene3D" id="1.20.120.1240">
    <property type="entry name" value="Dynamin, middle domain"/>
    <property type="match status" value="1"/>
</dbReference>
<dbReference type="InterPro" id="IPR045063">
    <property type="entry name" value="Dynamin_N"/>
</dbReference>
<dbReference type="InterPro" id="IPR030381">
    <property type="entry name" value="G_DYNAMIN_dom"/>
</dbReference>
<evidence type="ECO:0000256" key="1">
    <source>
        <dbReference type="ARBA" id="ARBA00022741"/>
    </source>
</evidence>
<evidence type="ECO:0008006" key="8">
    <source>
        <dbReference type="Google" id="ProtNLM"/>
    </source>
</evidence>
<reference evidence="6 7" key="1">
    <citation type="submission" date="2024-01" db="EMBL/GenBank/DDBJ databases">
        <authorList>
            <person name="Allen C."/>
            <person name="Tagirdzhanova G."/>
        </authorList>
    </citation>
    <scope>NUCLEOTIDE SEQUENCE [LARGE SCALE GENOMIC DNA]</scope>
</reference>
<dbReference type="PANTHER" id="PTHR11566:SF149">
    <property type="entry name" value="GTPASE, PUTATIVE (AFU_ORTHOLOGUE AFUA_6G11890)-RELATED"/>
    <property type="match status" value="1"/>
</dbReference>
<evidence type="ECO:0000313" key="7">
    <source>
        <dbReference type="Proteomes" id="UP001642405"/>
    </source>
</evidence>
<feature type="domain" description="GED" evidence="4">
    <location>
        <begin position="610"/>
        <end position="701"/>
    </location>
</feature>
<comment type="caution">
    <text evidence="6">The sequence shown here is derived from an EMBL/GenBank/DDBJ whole genome shotgun (WGS) entry which is preliminary data.</text>
</comment>
<organism evidence="6 7">
    <name type="scientific">Sporothrix curviconia</name>
    <dbReference type="NCBI Taxonomy" id="1260050"/>
    <lineage>
        <taxon>Eukaryota</taxon>
        <taxon>Fungi</taxon>
        <taxon>Dikarya</taxon>
        <taxon>Ascomycota</taxon>
        <taxon>Pezizomycotina</taxon>
        <taxon>Sordariomycetes</taxon>
        <taxon>Sordariomycetidae</taxon>
        <taxon>Ophiostomatales</taxon>
        <taxon>Ophiostomataceae</taxon>
        <taxon>Sporothrix</taxon>
    </lineage>
</organism>
<evidence type="ECO:0000259" key="5">
    <source>
        <dbReference type="PROSITE" id="PS51718"/>
    </source>
</evidence>
<dbReference type="EMBL" id="CAWUHB010000150">
    <property type="protein sequence ID" value="CAK7237378.1"/>
    <property type="molecule type" value="Genomic_DNA"/>
</dbReference>
<dbReference type="PANTHER" id="PTHR11566">
    <property type="entry name" value="DYNAMIN"/>
    <property type="match status" value="1"/>
</dbReference>
<name>A0ABP0D025_9PEZI</name>
<dbReference type="Gene3D" id="3.40.50.300">
    <property type="entry name" value="P-loop containing nucleotide triphosphate hydrolases"/>
    <property type="match status" value="1"/>
</dbReference>
<keyword evidence="1" id="KW-0547">Nucleotide-binding</keyword>
<feature type="region of interest" description="Disordered" evidence="3">
    <location>
        <begin position="705"/>
        <end position="735"/>
    </location>
</feature>
<dbReference type="InterPro" id="IPR000375">
    <property type="entry name" value="Dynamin_stalk"/>
</dbReference>
<dbReference type="Pfam" id="PF00350">
    <property type="entry name" value="Dynamin_N"/>
    <property type="match status" value="1"/>
</dbReference>
<feature type="domain" description="Dynamin-type G" evidence="5">
    <location>
        <begin position="29"/>
        <end position="321"/>
    </location>
</feature>
<evidence type="ECO:0000256" key="2">
    <source>
        <dbReference type="ARBA" id="ARBA00023134"/>
    </source>
</evidence>
<dbReference type="SMART" id="SM00053">
    <property type="entry name" value="DYNc"/>
    <property type="match status" value="1"/>
</dbReference>
<proteinExistence type="predicted"/>
<keyword evidence="7" id="KW-1185">Reference proteome</keyword>
<accession>A0ABP0D025</accession>
<protein>
    <recommendedName>
        <fullName evidence="8">Dynamin family protein</fullName>
    </recommendedName>
</protein>
<dbReference type="PRINTS" id="PR00195">
    <property type="entry name" value="DYNAMIN"/>
</dbReference>
<dbReference type="InterPro" id="IPR022812">
    <property type="entry name" value="Dynamin"/>
</dbReference>
<keyword evidence="2" id="KW-0342">GTP-binding</keyword>
<evidence type="ECO:0000256" key="3">
    <source>
        <dbReference type="SAM" id="MobiDB-lite"/>
    </source>
</evidence>
<evidence type="ECO:0000313" key="6">
    <source>
        <dbReference type="EMBL" id="CAK7237378.1"/>
    </source>
</evidence>
<dbReference type="InterPro" id="IPR001401">
    <property type="entry name" value="Dynamin_GTPase"/>
</dbReference>
<dbReference type="CDD" id="cd08771">
    <property type="entry name" value="DLP_1"/>
    <property type="match status" value="1"/>
</dbReference>
<dbReference type="InterPro" id="IPR020850">
    <property type="entry name" value="GED_dom"/>
</dbReference>
<gene>
    <name evidence="6" type="ORF">SCUCBS95973_009938</name>
</gene>
<sequence>MAPINIQSQDYRDLLDIIDSLRSQGLDQYVPLPEIIVCGDQSSGKSSVLEAISGLSFPSKDSLCTRFATELVLRRHSAVSIAVSIEPHRGRTDAEKASLKAFHASLDPVNPDIGPVIEEAKLAMGLVDGDAVSGRRFSNDKLRIEMSGPTQQHLTLVDLPGLFHAGSKGQSADEAPVVRKLVLDYITRPRSIILAVVSGGYEFVNQIATQLAREVDPRGMRTMGLITKPDKAEDEPGRLEGLVKLAANRDIVLQLGWHVLRNRDHATRHATREERDANEASFFAKPGNPWLALSSDHLGIDTLRPRLSTVLMDQILAQLAPILKDIEDQLQECEEGLARLGTPRATVLEQRQYLSRVSSRFTELLTAAVQGNYTDKSFFGTVAIGLDGDDKGGGGINAYQLRLRSIVQNRLTLFAKEIHNRGKTWVVVGDSVHDVDLEENQIRRTDYIDEVKGFITKSRGCELPGTFNPLVVTDLFRNQCRNWGALANECVESIVQSSFAVITAALKHIVVEETSDKIMTSAINPIVAEFRSEMLKQVRTLLTVYNEGHPITYNHYLTENVQKARNERQNKHIRSILKNYVGYKITEEYVTAITNSLASKTEADMLRVAASDAIDYADAYYKVALKTFIDNVSVLVVEQCLVSKLPSLFTPNTIYTISDKDIGRLAGEKPYSVAERQRLAEKKTCLQKCEVELRRLDKHHIPDVDDQMDKAAFEAESDDDTGKEAEAGTSESGTN</sequence>
<evidence type="ECO:0000259" key="4">
    <source>
        <dbReference type="PROSITE" id="PS51388"/>
    </source>
</evidence>
<dbReference type="SUPFAM" id="SSF52540">
    <property type="entry name" value="P-loop containing nucleoside triphosphate hydrolases"/>
    <property type="match status" value="1"/>
</dbReference>
<dbReference type="PROSITE" id="PS51718">
    <property type="entry name" value="G_DYNAMIN_2"/>
    <property type="match status" value="1"/>
</dbReference>